<evidence type="ECO:0000259" key="1">
    <source>
        <dbReference type="Pfam" id="PF11926"/>
    </source>
</evidence>
<organism evidence="2 3">
    <name type="scientific">Brassica cretica</name>
    <name type="common">Mustard</name>
    <dbReference type="NCBI Taxonomy" id="69181"/>
    <lineage>
        <taxon>Eukaryota</taxon>
        <taxon>Viridiplantae</taxon>
        <taxon>Streptophyta</taxon>
        <taxon>Embryophyta</taxon>
        <taxon>Tracheophyta</taxon>
        <taxon>Spermatophyta</taxon>
        <taxon>Magnoliopsida</taxon>
        <taxon>eudicotyledons</taxon>
        <taxon>Gunneridae</taxon>
        <taxon>Pentapetalae</taxon>
        <taxon>rosids</taxon>
        <taxon>malvids</taxon>
        <taxon>Brassicales</taxon>
        <taxon>Brassicaceae</taxon>
        <taxon>Brassiceae</taxon>
        <taxon>Brassica</taxon>
    </lineage>
</organism>
<dbReference type="PANTHER" id="PTHR45089">
    <property type="entry name" value="DNAJ HEAT SHOCK AMINO-TERMINAL DOMAIN PROTEIN-RELATED"/>
    <property type="match status" value="1"/>
</dbReference>
<dbReference type="InterPro" id="IPR024593">
    <property type="entry name" value="DUF3444"/>
</dbReference>
<dbReference type="Pfam" id="PF11926">
    <property type="entry name" value="DUF3444"/>
    <property type="match status" value="1"/>
</dbReference>
<accession>A0ABQ7C215</accession>
<gene>
    <name evidence="2" type="ORF">DY000_02010562</name>
</gene>
<dbReference type="Proteomes" id="UP000266723">
    <property type="component" value="Unassembled WGS sequence"/>
</dbReference>
<reference evidence="2 3" key="1">
    <citation type="journal article" date="2020" name="BMC Genomics">
        <title>Intraspecific diversification of the crop wild relative Brassica cretica Lam. using demographic model selection.</title>
        <authorList>
            <person name="Kioukis A."/>
            <person name="Michalopoulou V.A."/>
            <person name="Briers L."/>
            <person name="Pirintsos S."/>
            <person name="Studholme D.J."/>
            <person name="Pavlidis P."/>
            <person name="Sarris P.F."/>
        </authorList>
    </citation>
    <scope>NUCLEOTIDE SEQUENCE [LARGE SCALE GENOMIC DNA]</scope>
    <source>
        <strain evidence="3">cv. PFS-1207/04</strain>
    </source>
</reference>
<keyword evidence="3" id="KW-1185">Reference proteome</keyword>
<protein>
    <recommendedName>
        <fullName evidence="1">DUF3444 domain-containing protein</fullName>
    </recommendedName>
</protein>
<comment type="caution">
    <text evidence="2">The sequence shown here is derived from an EMBL/GenBank/DDBJ whole genome shotgun (WGS) entry which is preliminary data.</text>
</comment>
<sequence>MYLLTTHNKLLLPGLLHCAQTNVNVSRNYFTNLPKPQAPQPASFVESQTAFLLHQLSRRSLSTNRVRFRLKKQGFCLSFPKKEVSKSKSFGGCAEQINGNGKKKKIVESWDNFSSEDSYYFKEVVGTGGHHSRKSVRSKHKVSYEENVCDDGKKEENNVFAKTLPNGRNMKEKAKDDQVGGSQPDCIIIPNFEFHDFSEERSERKFTAGQIWSLNCNEEGLPKYYTKIQKIE</sequence>
<proteinExistence type="predicted"/>
<evidence type="ECO:0000313" key="2">
    <source>
        <dbReference type="EMBL" id="KAF3545677.1"/>
    </source>
</evidence>
<evidence type="ECO:0000313" key="3">
    <source>
        <dbReference type="Proteomes" id="UP000266723"/>
    </source>
</evidence>
<name>A0ABQ7C215_BRACR</name>
<feature type="domain" description="DUF3444" evidence="1">
    <location>
        <begin position="185"/>
        <end position="232"/>
    </location>
</feature>
<dbReference type="EMBL" id="QGKV02000832">
    <property type="protein sequence ID" value="KAF3545677.1"/>
    <property type="molecule type" value="Genomic_DNA"/>
</dbReference>
<dbReference type="PANTHER" id="PTHR45089:SF43">
    <property type="entry name" value="DNAJ HEAT SHOCK N-TERMINAL DOMAIN-CONTAINING PROTEIN-RELATED"/>
    <property type="match status" value="1"/>
</dbReference>